<feature type="region of interest" description="Disordered" evidence="1">
    <location>
        <begin position="55"/>
        <end position="116"/>
    </location>
</feature>
<dbReference type="AlphaFoldDB" id="A0A9E7KBP4"/>
<sequence>MPRMVDVSVEHMLGFEIVPFAEWDFGSAPHLPPSSNKESSSSCWHLPPSFDPTFCRKESTSTSSCPKPHPEGTPKHKAEEELLHVCIPGKHQSDVDHTKRKAARRVSPGFFPSTLC</sequence>
<keyword evidence="3" id="KW-1185">Reference proteome</keyword>
<accession>A0A9E7KBP4</accession>
<gene>
    <name evidence="2" type="ORF">MUK42_30095</name>
</gene>
<feature type="compositionally biased region" description="Basic and acidic residues" evidence="1">
    <location>
        <begin position="68"/>
        <end position="83"/>
    </location>
</feature>
<dbReference type="EMBL" id="CP097508">
    <property type="protein sequence ID" value="URE11571.1"/>
    <property type="molecule type" value="Genomic_DNA"/>
</dbReference>
<protein>
    <submittedName>
        <fullName evidence="2">Uncharacterized protein</fullName>
    </submittedName>
</protein>
<evidence type="ECO:0000313" key="2">
    <source>
        <dbReference type="EMBL" id="URE11571.1"/>
    </source>
</evidence>
<reference evidence="2" key="1">
    <citation type="submission" date="2022-05" db="EMBL/GenBank/DDBJ databases">
        <title>The Musa troglodytarum L. genome provides insights into the mechanism of non-climacteric behaviour and enrichment of carotenoids.</title>
        <authorList>
            <person name="Wang J."/>
        </authorList>
    </citation>
    <scope>NUCLEOTIDE SEQUENCE</scope>
    <source>
        <tissue evidence="2">Leaf</tissue>
    </source>
</reference>
<evidence type="ECO:0000313" key="3">
    <source>
        <dbReference type="Proteomes" id="UP001055439"/>
    </source>
</evidence>
<dbReference type="Proteomes" id="UP001055439">
    <property type="component" value="Chromosome 6"/>
</dbReference>
<evidence type="ECO:0000256" key="1">
    <source>
        <dbReference type="SAM" id="MobiDB-lite"/>
    </source>
</evidence>
<name>A0A9E7KBP4_9LILI</name>
<proteinExistence type="predicted"/>
<organism evidence="2 3">
    <name type="scientific">Musa troglodytarum</name>
    <name type="common">fe'i banana</name>
    <dbReference type="NCBI Taxonomy" id="320322"/>
    <lineage>
        <taxon>Eukaryota</taxon>
        <taxon>Viridiplantae</taxon>
        <taxon>Streptophyta</taxon>
        <taxon>Embryophyta</taxon>
        <taxon>Tracheophyta</taxon>
        <taxon>Spermatophyta</taxon>
        <taxon>Magnoliopsida</taxon>
        <taxon>Liliopsida</taxon>
        <taxon>Zingiberales</taxon>
        <taxon>Musaceae</taxon>
        <taxon>Musa</taxon>
    </lineage>
</organism>